<accession>A0A8J3I0T9</accession>
<dbReference type="PANTHER" id="PTHR33594:SF1">
    <property type="entry name" value="HD_PDEASE DOMAIN-CONTAINING PROTEIN"/>
    <property type="match status" value="1"/>
</dbReference>
<dbReference type="AlphaFoldDB" id="A0A8J3I0T9"/>
<evidence type="ECO:0000259" key="1">
    <source>
        <dbReference type="PROSITE" id="PS51831"/>
    </source>
</evidence>
<evidence type="ECO:0000313" key="3">
    <source>
        <dbReference type="Proteomes" id="UP000612362"/>
    </source>
</evidence>
<dbReference type="CDD" id="cd00077">
    <property type="entry name" value="HDc"/>
    <property type="match status" value="1"/>
</dbReference>
<dbReference type="SMART" id="SM00471">
    <property type="entry name" value="HDc"/>
    <property type="match status" value="1"/>
</dbReference>
<dbReference type="Proteomes" id="UP000612362">
    <property type="component" value="Unassembled WGS sequence"/>
</dbReference>
<keyword evidence="3" id="KW-1185">Reference proteome</keyword>
<sequence>MTMAFEEQRTIEAIYNDVKERFAPLRDLAHGWDHVERVYKLANMIGRREQGDLFIIGMAALMHDLGRTAPSEAGRHHADLSVTLARELMSRHNIPSERQEAIVHAIVAHSFSKGIEPSTLEAGVVRDADRLDGLGAIGVMRWAITGAVRQGRGSETTAYHPDDPFARQHPLDDERYMLDHFPKKLLRLVESMQTETGRSLAWRRTRFMEEYLDEFRKELELS</sequence>
<protein>
    <submittedName>
        <fullName evidence="2">Phosphohydrolase</fullName>
    </submittedName>
</protein>
<dbReference type="PANTHER" id="PTHR33594">
    <property type="entry name" value="SUPERFAMILY HYDROLASE, PUTATIVE (AFU_ORTHOLOGUE AFUA_1G03035)-RELATED"/>
    <property type="match status" value="1"/>
</dbReference>
<dbReference type="PROSITE" id="PS51831">
    <property type="entry name" value="HD"/>
    <property type="match status" value="1"/>
</dbReference>
<dbReference type="RefSeq" id="WP_220193434.1">
    <property type="nucleotide sequence ID" value="NZ_BNJF01000001.1"/>
</dbReference>
<dbReference type="SUPFAM" id="SSF109604">
    <property type="entry name" value="HD-domain/PDEase-like"/>
    <property type="match status" value="1"/>
</dbReference>
<reference evidence="2" key="1">
    <citation type="submission" date="2020-10" db="EMBL/GenBank/DDBJ databases">
        <title>Taxonomic study of unclassified bacteria belonging to the class Ktedonobacteria.</title>
        <authorList>
            <person name="Yabe S."/>
            <person name="Wang C.M."/>
            <person name="Zheng Y."/>
            <person name="Sakai Y."/>
            <person name="Cavaletti L."/>
            <person name="Monciardini P."/>
            <person name="Donadio S."/>
        </authorList>
    </citation>
    <scope>NUCLEOTIDE SEQUENCE</scope>
    <source>
        <strain evidence="2">SOSP1-1</strain>
    </source>
</reference>
<dbReference type="InterPro" id="IPR003607">
    <property type="entry name" value="HD/PDEase_dom"/>
</dbReference>
<dbReference type="Gene3D" id="1.10.3210.50">
    <property type="match status" value="1"/>
</dbReference>
<dbReference type="InterPro" id="IPR006674">
    <property type="entry name" value="HD_domain"/>
</dbReference>
<evidence type="ECO:0000313" key="2">
    <source>
        <dbReference type="EMBL" id="GHO43998.1"/>
    </source>
</evidence>
<organism evidence="2 3">
    <name type="scientific">Ktedonospora formicarum</name>
    <dbReference type="NCBI Taxonomy" id="2778364"/>
    <lineage>
        <taxon>Bacteria</taxon>
        <taxon>Bacillati</taxon>
        <taxon>Chloroflexota</taxon>
        <taxon>Ktedonobacteria</taxon>
        <taxon>Ktedonobacterales</taxon>
        <taxon>Ktedonobacteraceae</taxon>
        <taxon>Ktedonospora</taxon>
    </lineage>
</organism>
<dbReference type="EMBL" id="BNJF01000001">
    <property type="protein sequence ID" value="GHO43998.1"/>
    <property type="molecule type" value="Genomic_DNA"/>
</dbReference>
<dbReference type="Pfam" id="PF01966">
    <property type="entry name" value="HD"/>
    <property type="match status" value="1"/>
</dbReference>
<feature type="domain" description="HD" evidence="1">
    <location>
        <begin position="31"/>
        <end position="134"/>
    </location>
</feature>
<name>A0A8J3I0T9_9CHLR</name>
<proteinExistence type="predicted"/>
<comment type="caution">
    <text evidence="2">The sequence shown here is derived from an EMBL/GenBank/DDBJ whole genome shotgun (WGS) entry which is preliminary data.</text>
</comment>
<gene>
    <name evidence="2" type="ORF">KSX_21610</name>
</gene>